<keyword evidence="3" id="KW-1185">Reference proteome</keyword>
<reference evidence="2 3" key="1">
    <citation type="journal article" date="2008" name="Nature">
        <title>The Trichoplax genome and the nature of placozoans.</title>
        <authorList>
            <person name="Srivastava M."/>
            <person name="Begovic E."/>
            <person name="Chapman J."/>
            <person name="Putnam N.H."/>
            <person name="Hellsten U."/>
            <person name="Kawashima T."/>
            <person name="Kuo A."/>
            <person name="Mitros T."/>
            <person name="Salamov A."/>
            <person name="Carpenter M.L."/>
            <person name="Signorovitch A.Y."/>
            <person name="Moreno M.A."/>
            <person name="Kamm K."/>
            <person name="Grimwood J."/>
            <person name="Schmutz J."/>
            <person name="Shapiro H."/>
            <person name="Grigoriev I.V."/>
            <person name="Buss L.W."/>
            <person name="Schierwater B."/>
            <person name="Dellaporta S.L."/>
            <person name="Rokhsar D.S."/>
        </authorList>
    </citation>
    <scope>NUCLEOTIDE SEQUENCE [LARGE SCALE GENOMIC DNA]</scope>
    <source>
        <strain evidence="2 3">Grell-BS-1999</strain>
    </source>
</reference>
<gene>
    <name evidence="2" type="ORF">TRIADDRAFT_61374</name>
</gene>
<feature type="compositionally biased region" description="Low complexity" evidence="1">
    <location>
        <begin position="185"/>
        <end position="196"/>
    </location>
</feature>
<feature type="compositionally biased region" description="Basic and acidic residues" evidence="1">
    <location>
        <begin position="11"/>
        <end position="21"/>
    </location>
</feature>
<name>B3SAT6_TRIAD</name>
<proteinExistence type="predicted"/>
<dbReference type="RefSeq" id="XP_002117323.1">
    <property type="nucleotide sequence ID" value="XM_002117287.1"/>
</dbReference>
<dbReference type="KEGG" id="tad:TRIADDRAFT_61374"/>
<feature type="region of interest" description="Disordered" evidence="1">
    <location>
        <begin position="264"/>
        <end position="292"/>
    </location>
</feature>
<feature type="compositionally biased region" description="Basic residues" evidence="1">
    <location>
        <begin position="66"/>
        <end position="82"/>
    </location>
</feature>
<protein>
    <submittedName>
        <fullName evidence="2">Uncharacterized protein</fullName>
    </submittedName>
</protein>
<feature type="compositionally biased region" description="Basic and acidic residues" evidence="1">
    <location>
        <begin position="273"/>
        <end position="286"/>
    </location>
</feature>
<feature type="region of interest" description="Disordered" evidence="1">
    <location>
        <begin position="183"/>
        <end position="205"/>
    </location>
</feature>
<feature type="region of interest" description="Disordered" evidence="1">
    <location>
        <begin position="1"/>
        <end position="83"/>
    </location>
</feature>
<evidence type="ECO:0000313" key="2">
    <source>
        <dbReference type="EMBL" id="EDV20162.1"/>
    </source>
</evidence>
<feature type="compositionally biased region" description="Polar residues" evidence="1">
    <location>
        <begin position="157"/>
        <end position="171"/>
    </location>
</feature>
<evidence type="ECO:0000256" key="1">
    <source>
        <dbReference type="SAM" id="MobiDB-lite"/>
    </source>
</evidence>
<evidence type="ECO:0000313" key="3">
    <source>
        <dbReference type="Proteomes" id="UP000009022"/>
    </source>
</evidence>
<dbReference type="InParanoid" id="B3SAT6"/>
<feature type="region of interest" description="Disordered" evidence="1">
    <location>
        <begin position="98"/>
        <end position="171"/>
    </location>
</feature>
<dbReference type="Proteomes" id="UP000009022">
    <property type="component" value="Unassembled WGS sequence"/>
</dbReference>
<accession>B3SAT6</accession>
<feature type="compositionally biased region" description="Polar residues" evidence="1">
    <location>
        <begin position="131"/>
        <end position="149"/>
    </location>
</feature>
<dbReference type="GeneID" id="6758582"/>
<dbReference type="HOGENOM" id="CLU_954176_0_0_1"/>
<feature type="compositionally biased region" description="Polar residues" evidence="1">
    <location>
        <begin position="31"/>
        <end position="53"/>
    </location>
</feature>
<organism evidence="2 3">
    <name type="scientific">Trichoplax adhaerens</name>
    <name type="common">Trichoplax reptans</name>
    <dbReference type="NCBI Taxonomy" id="10228"/>
    <lineage>
        <taxon>Eukaryota</taxon>
        <taxon>Metazoa</taxon>
        <taxon>Placozoa</taxon>
        <taxon>Uniplacotomia</taxon>
        <taxon>Trichoplacea</taxon>
        <taxon>Trichoplacidae</taxon>
        <taxon>Trichoplax</taxon>
    </lineage>
</organism>
<dbReference type="AlphaFoldDB" id="B3SAT6"/>
<dbReference type="CTD" id="6758582"/>
<sequence length="292" mass="32247">MSLFTGLNIKSTHEGEQRQDDDGQQTRQESHLLQSSFSFLRQATSSDNESAISLTPEKKNPSSHVRTTKKKFRKTNKLKPGHARQEALQVAAQFEGIQQRSGDDHENATRRMPTSDKASLQGSKEMETTDSDSQIELTPTSAKVSLQGSEQRETTDNDSQIELTSQKNPGNATMNVIQLSEEEIAQSSSSSSQAIANEDCSSNDTSIQSDIQTMTIKESHNDYGVQSISESSYSDDRSLAGKLRIQDNDTTHLADDGDIEILLETTKQSSTSHNDHDQDTKDDDSNKGILVY</sequence>
<dbReference type="EMBL" id="DS985262">
    <property type="protein sequence ID" value="EDV20162.1"/>
    <property type="molecule type" value="Genomic_DNA"/>
</dbReference>